<proteinExistence type="predicted"/>
<sequence length="52" mass="5990">MTSRRPLLPIYLTLGSCLITWYVFSNLVCCMSVLAARNYVPFHLSQLPERNT</sequence>
<gene>
    <name evidence="2" type="ORF">CY34DRAFT_806212</name>
</gene>
<feature type="transmembrane region" description="Helical" evidence="1">
    <location>
        <begin position="7"/>
        <end position="24"/>
    </location>
</feature>
<evidence type="ECO:0000313" key="3">
    <source>
        <dbReference type="Proteomes" id="UP000054485"/>
    </source>
</evidence>
<reference evidence="2 3" key="1">
    <citation type="submission" date="2014-04" db="EMBL/GenBank/DDBJ databases">
        <authorList>
            <consortium name="DOE Joint Genome Institute"/>
            <person name="Kuo A."/>
            <person name="Ruytinx J."/>
            <person name="Rineau F."/>
            <person name="Colpaert J."/>
            <person name="Kohler A."/>
            <person name="Nagy L.G."/>
            <person name="Floudas D."/>
            <person name="Copeland A."/>
            <person name="Barry K.W."/>
            <person name="Cichocki N."/>
            <person name="Veneault-Fourrey C."/>
            <person name="LaButti K."/>
            <person name="Lindquist E.A."/>
            <person name="Lipzen A."/>
            <person name="Lundell T."/>
            <person name="Morin E."/>
            <person name="Murat C."/>
            <person name="Sun H."/>
            <person name="Tunlid A."/>
            <person name="Henrissat B."/>
            <person name="Grigoriev I.V."/>
            <person name="Hibbett D.S."/>
            <person name="Martin F."/>
            <person name="Nordberg H.P."/>
            <person name="Cantor M.N."/>
            <person name="Hua S.X."/>
        </authorList>
    </citation>
    <scope>NUCLEOTIDE SEQUENCE [LARGE SCALE GENOMIC DNA]</scope>
    <source>
        <strain evidence="2 3">UH-Slu-Lm8-n1</strain>
    </source>
</reference>
<name>A0A0D0BD66_9AGAM</name>
<dbReference type="AlphaFoldDB" id="A0A0D0BD66"/>
<reference evidence="3" key="2">
    <citation type="submission" date="2015-01" db="EMBL/GenBank/DDBJ databases">
        <title>Evolutionary Origins and Diversification of the Mycorrhizal Mutualists.</title>
        <authorList>
            <consortium name="DOE Joint Genome Institute"/>
            <consortium name="Mycorrhizal Genomics Consortium"/>
            <person name="Kohler A."/>
            <person name="Kuo A."/>
            <person name="Nagy L.G."/>
            <person name="Floudas D."/>
            <person name="Copeland A."/>
            <person name="Barry K.W."/>
            <person name="Cichocki N."/>
            <person name="Veneault-Fourrey C."/>
            <person name="LaButti K."/>
            <person name="Lindquist E.A."/>
            <person name="Lipzen A."/>
            <person name="Lundell T."/>
            <person name="Morin E."/>
            <person name="Murat C."/>
            <person name="Riley R."/>
            <person name="Ohm R."/>
            <person name="Sun H."/>
            <person name="Tunlid A."/>
            <person name="Henrissat B."/>
            <person name="Grigoriev I.V."/>
            <person name="Hibbett D.S."/>
            <person name="Martin F."/>
        </authorList>
    </citation>
    <scope>NUCLEOTIDE SEQUENCE [LARGE SCALE GENOMIC DNA]</scope>
    <source>
        <strain evidence="3">UH-Slu-Lm8-n1</strain>
    </source>
</reference>
<accession>A0A0D0BD66</accession>
<dbReference type="EMBL" id="KN835272">
    <property type="protein sequence ID" value="KIK41333.1"/>
    <property type="molecule type" value="Genomic_DNA"/>
</dbReference>
<evidence type="ECO:0000256" key="1">
    <source>
        <dbReference type="SAM" id="Phobius"/>
    </source>
</evidence>
<keyword evidence="1" id="KW-0812">Transmembrane</keyword>
<dbReference type="PROSITE" id="PS51257">
    <property type="entry name" value="PROKAR_LIPOPROTEIN"/>
    <property type="match status" value="1"/>
</dbReference>
<dbReference type="Proteomes" id="UP000054485">
    <property type="component" value="Unassembled WGS sequence"/>
</dbReference>
<keyword evidence="1" id="KW-1133">Transmembrane helix</keyword>
<dbReference type="HOGENOM" id="CLU_3088836_0_0_1"/>
<organism evidence="2 3">
    <name type="scientific">Suillus luteus UH-Slu-Lm8-n1</name>
    <dbReference type="NCBI Taxonomy" id="930992"/>
    <lineage>
        <taxon>Eukaryota</taxon>
        <taxon>Fungi</taxon>
        <taxon>Dikarya</taxon>
        <taxon>Basidiomycota</taxon>
        <taxon>Agaricomycotina</taxon>
        <taxon>Agaricomycetes</taxon>
        <taxon>Agaricomycetidae</taxon>
        <taxon>Boletales</taxon>
        <taxon>Suillineae</taxon>
        <taxon>Suillaceae</taxon>
        <taxon>Suillus</taxon>
    </lineage>
</organism>
<evidence type="ECO:0000313" key="2">
    <source>
        <dbReference type="EMBL" id="KIK41333.1"/>
    </source>
</evidence>
<dbReference type="InParanoid" id="A0A0D0BD66"/>
<keyword evidence="1" id="KW-0472">Membrane</keyword>
<protein>
    <submittedName>
        <fullName evidence="2">Uncharacterized protein</fullName>
    </submittedName>
</protein>
<keyword evidence="3" id="KW-1185">Reference proteome</keyword>